<keyword evidence="1" id="KW-0342">GTP-binding</keyword>
<feature type="compositionally biased region" description="Basic residues" evidence="2">
    <location>
        <begin position="1306"/>
        <end position="1315"/>
    </location>
</feature>
<dbReference type="Proteomes" id="UP000612746">
    <property type="component" value="Unassembled WGS sequence"/>
</dbReference>
<dbReference type="Pfam" id="PF01019">
    <property type="entry name" value="G_glu_transpept"/>
    <property type="match status" value="1"/>
</dbReference>
<dbReference type="InterPro" id="IPR029055">
    <property type="entry name" value="Ntn_hydrolases_N"/>
</dbReference>
<dbReference type="Gene3D" id="3.40.50.300">
    <property type="entry name" value="P-loop containing nucleotide triphosphate hydrolases"/>
    <property type="match status" value="1"/>
</dbReference>
<name>A0A8H7URF5_9FUNG</name>
<comment type="similarity">
    <text evidence="1">Belongs to the TRAFAC class TrmE-Era-EngA-EngB-Septin-like GTPase superfamily. Septin GTPase family.</text>
</comment>
<accession>A0A8H7URF5</accession>
<dbReference type="GO" id="GO:0006629">
    <property type="term" value="P:lipid metabolic process"/>
    <property type="evidence" value="ECO:0007669"/>
    <property type="project" value="InterPro"/>
</dbReference>
<comment type="caution">
    <text evidence="5">The sequence shown here is derived from an EMBL/GenBank/DDBJ whole genome shotgun (WGS) entry which is preliminary data.</text>
</comment>
<dbReference type="PROSITE" id="PS51719">
    <property type="entry name" value="G_SEPTIN"/>
    <property type="match status" value="1"/>
</dbReference>
<reference evidence="5" key="1">
    <citation type="submission" date="2020-12" db="EMBL/GenBank/DDBJ databases">
        <title>Metabolic potential, ecology and presence of endohyphal bacteria is reflected in genomic diversity of Mucoromycotina.</title>
        <authorList>
            <person name="Muszewska A."/>
            <person name="Okrasinska A."/>
            <person name="Steczkiewicz K."/>
            <person name="Drgas O."/>
            <person name="Orlowska M."/>
            <person name="Perlinska-Lenart U."/>
            <person name="Aleksandrzak-Piekarczyk T."/>
            <person name="Szatraj K."/>
            <person name="Zielenkiewicz U."/>
            <person name="Pilsyk S."/>
            <person name="Malc E."/>
            <person name="Mieczkowski P."/>
            <person name="Kruszewska J.S."/>
            <person name="Biernat P."/>
            <person name="Pawlowska J."/>
        </authorList>
    </citation>
    <scope>NUCLEOTIDE SEQUENCE</scope>
    <source>
        <strain evidence="5">WA0000051536</strain>
    </source>
</reference>
<dbReference type="GO" id="GO:0008081">
    <property type="term" value="F:phosphoric diester hydrolase activity"/>
    <property type="evidence" value="ECO:0007669"/>
    <property type="project" value="InterPro"/>
</dbReference>
<evidence type="ECO:0000256" key="2">
    <source>
        <dbReference type="SAM" id="MobiDB-lite"/>
    </source>
</evidence>
<evidence type="ECO:0000313" key="6">
    <source>
        <dbReference type="Proteomes" id="UP000612746"/>
    </source>
</evidence>
<sequence length="1315" mass="147525">MLFFLFIALSFFVYQIIALKCNGHEEFCDRPYNKITYLATHNSYAYTKNIGANQEYPIAYQLDEGVRALKLTTAKPGSWSNSTQHKVQLCHTMCEILDAGPLEDTLNIIANWLKLNPHEVITIMMNNIGDFHSRDLEPVFEASEIMPYLYIKQRYSNQWPTLGEMIESDKRLVVYLDMGADPSEVAWINHQFEYMWETPYENFSPEDFNCDIDRPEDPKEPDEMMYLVNHFLYGNFVVGNMKIPLPQGGKAAATNSMSQLQEHASKCRAALERNPNFIEVDFFNQGDAMSVVDELNNVSHVQREQFSNQTRVIRITTSEGLAVKHLVMSRLLSGFAVVWLLLSLSAVYGTHAMVSSSQPLATQAGLEILKRGGNAADAAVAVAAALNVTEPSSTGIGGDAFCLFYDAKSKEVKAMNGSGRSPAALTLKYAKETLGFSGTEIPAKDLNSVTVPGAAAAWVDTVEKLGSGKVTMEEVLSPAIDLAENGFPVSHISANAWKGGEKSILKASPNFNEMLIDGRAPREGEIMTNPNLAKTFRTLAKEGKKGFYSGRIAQEIVNLIQSGKGVMTLEDLAAHDSQFVEPISMDYEDITVWECPPNGQGIAALIALGVLKELQKQNIVDFSKLEHNSAEYLHTIIEALRIAFADARYYVADPDCVPVPSKELLDEQYLRERAKLFIPSKTNPDIKKGYPTHNSGTVYFSVVDDYGNACSFINSNYMGFGTAAIPKGCGFTLQNRGCNFTLTEGAPNCLGPNKRPYHTIIPSMITRKGSDGAHQLVASFGVMGGFMQPQGHLQVVLNLIHYLFNPQHALDVPRICISPPDDEKDSSDPLAYSFTDVSKAIVYVEDGIADEEVEKLRKMGHTCKKLEHYARGMFGRGQIIQVHNDERTGKRVLSADNQVDGVNTASASGASNVIRKKLQGYVGFANLPNQVHRKSVKKGFQFTTMVVGESGLGKSTLVNTLFSTQLYPNKVVAEPSHETPKTVDIQSITADIEENGVRLRLTVVDTPGFGDFVNNEESWKPILDNIESRFDAYLEQENRVNRTKLVDNRIHACIYFIAPTGHALKPLDVEFMRRLHTRVNLIPVIAKSDTMTEEEVHAFKERILDDINFHNIQIFQAPQYEYDDAETIAENREIMSKIPFAIVGSDKEVEIEGGRMVRGRKYPWGVIEVDNEDHCDFVKLRQMLIRTHMEELKEYTNNFLYENYRSEKLSAMGIQQDPTVFKEVNPVQKMEEERLAHETKLSKMEAEMKMVFQAKVQEKEAKLKQSEEELYARHKEMKEALERQRQELEEKKKRLESGRPLTPEKSKKKGFSFNK</sequence>
<dbReference type="InterPro" id="IPR017946">
    <property type="entry name" value="PLC-like_Pdiesterase_TIM-brl"/>
</dbReference>
<dbReference type="InterPro" id="IPR027417">
    <property type="entry name" value="P-loop_NTPase"/>
</dbReference>
<dbReference type="PANTHER" id="PTHR43881">
    <property type="entry name" value="GAMMA-GLUTAMYLTRANSPEPTIDASE (AFU_ORTHOLOGUE AFUA_4G13580)"/>
    <property type="match status" value="1"/>
</dbReference>
<dbReference type="PROSITE" id="PS50007">
    <property type="entry name" value="PIPLC_X_DOMAIN"/>
    <property type="match status" value="1"/>
</dbReference>
<dbReference type="InterPro" id="IPR030379">
    <property type="entry name" value="G_SEPTIN_dom"/>
</dbReference>
<protein>
    <recommendedName>
        <fullName evidence="4">Septin-type G domain-containing protein</fullName>
    </recommendedName>
</protein>
<dbReference type="SUPFAM" id="SSF51695">
    <property type="entry name" value="PLC-like phosphodiesterases"/>
    <property type="match status" value="1"/>
</dbReference>
<dbReference type="CDD" id="cd22265">
    <property type="entry name" value="UDM1_RNF168"/>
    <property type="match status" value="1"/>
</dbReference>
<dbReference type="OrthoDB" id="2015213at2759"/>
<keyword evidence="3" id="KW-0732">Signal</keyword>
<dbReference type="SUPFAM" id="SSF56235">
    <property type="entry name" value="N-terminal nucleophile aminohydrolases (Ntn hydrolases)"/>
    <property type="match status" value="1"/>
</dbReference>
<dbReference type="GO" id="GO:0005525">
    <property type="term" value="F:GTP binding"/>
    <property type="evidence" value="ECO:0007669"/>
    <property type="project" value="UniProtKB-KW"/>
</dbReference>
<gene>
    <name evidence="5" type="ORF">INT44_004450</name>
</gene>
<dbReference type="InterPro" id="IPR016491">
    <property type="entry name" value="Septin"/>
</dbReference>
<dbReference type="Gene3D" id="3.20.20.190">
    <property type="entry name" value="Phosphatidylinositol (PI) phosphodiesterase"/>
    <property type="match status" value="1"/>
</dbReference>
<evidence type="ECO:0000313" key="5">
    <source>
        <dbReference type="EMBL" id="KAG2189308.1"/>
    </source>
</evidence>
<dbReference type="EMBL" id="JAEPRA010000001">
    <property type="protein sequence ID" value="KAG2189308.1"/>
    <property type="molecule type" value="Genomic_DNA"/>
</dbReference>
<organism evidence="5 6">
    <name type="scientific">Umbelopsis vinacea</name>
    <dbReference type="NCBI Taxonomy" id="44442"/>
    <lineage>
        <taxon>Eukaryota</taxon>
        <taxon>Fungi</taxon>
        <taxon>Fungi incertae sedis</taxon>
        <taxon>Mucoromycota</taxon>
        <taxon>Mucoromycotina</taxon>
        <taxon>Umbelopsidomycetes</taxon>
        <taxon>Umbelopsidales</taxon>
        <taxon>Umbelopsidaceae</taxon>
        <taxon>Umbelopsis</taxon>
    </lineage>
</organism>
<dbReference type="Pfam" id="PF26146">
    <property type="entry name" value="PI-PLC_X"/>
    <property type="match status" value="1"/>
</dbReference>
<proteinExistence type="inferred from homology"/>
<dbReference type="PANTHER" id="PTHR43881:SF1">
    <property type="entry name" value="GAMMA-GLUTAMYLTRANSPEPTIDASE (AFU_ORTHOLOGUE AFUA_4G13580)"/>
    <property type="match status" value="1"/>
</dbReference>
<dbReference type="InterPro" id="IPR052896">
    <property type="entry name" value="GGT-like_enzyme"/>
</dbReference>
<dbReference type="FunFam" id="3.40.50.300:FF:000196">
    <property type="entry name" value="Cell division control 3"/>
    <property type="match status" value="1"/>
</dbReference>
<feature type="compositionally biased region" description="Basic and acidic residues" evidence="2">
    <location>
        <begin position="1277"/>
        <end position="1305"/>
    </location>
</feature>
<dbReference type="GO" id="GO:0032156">
    <property type="term" value="C:septin cytoskeleton"/>
    <property type="evidence" value="ECO:0007669"/>
    <property type="project" value="UniProtKB-ARBA"/>
</dbReference>
<dbReference type="Gene3D" id="3.60.20.40">
    <property type="match status" value="1"/>
</dbReference>
<keyword evidence="6" id="KW-1185">Reference proteome</keyword>
<dbReference type="CDD" id="cd01850">
    <property type="entry name" value="CDC_Septin"/>
    <property type="match status" value="1"/>
</dbReference>
<dbReference type="InterPro" id="IPR043138">
    <property type="entry name" value="GGT_lsub"/>
</dbReference>
<dbReference type="PRINTS" id="PR01210">
    <property type="entry name" value="GGTRANSPTASE"/>
</dbReference>
<evidence type="ECO:0000256" key="1">
    <source>
        <dbReference type="RuleBase" id="RU004560"/>
    </source>
</evidence>
<evidence type="ECO:0000256" key="3">
    <source>
        <dbReference type="SAM" id="SignalP"/>
    </source>
</evidence>
<dbReference type="Pfam" id="PF00735">
    <property type="entry name" value="Septin"/>
    <property type="match status" value="1"/>
</dbReference>
<dbReference type="SUPFAM" id="SSF52540">
    <property type="entry name" value="P-loop containing nucleoside triphosphate hydrolases"/>
    <property type="match status" value="1"/>
</dbReference>
<feature type="chain" id="PRO_5034851992" description="Septin-type G domain-containing protein" evidence="3">
    <location>
        <begin position="19"/>
        <end position="1315"/>
    </location>
</feature>
<feature type="region of interest" description="Disordered" evidence="2">
    <location>
        <begin position="1277"/>
        <end position="1315"/>
    </location>
</feature>
<feature type="signal peptide" evidence="3">
    <location>
        <begin position="1"/>
        <end position="18"/>
    </location>
</feature>
<dbReference type="GO" id="GO:0005938">
    <property type="term" value="C:cell cortex"/>
    <property type="evidence" value="ECO:0007669"/>
    <property type="project" value="UniProtKB-ARBA"/>
</dbReference>
<feature type="domain" description="Septin-type G" evidence="4">
    <location>
        <begin position="938"/>
        <end position="1211"/>
    </location>
</feature>
<evidence type="ECO:0000259" key="4">
    <source>
        <dbReference type="PROSITE" id="PS51719"/>
    </source>
</evidence>
<keyword evidence="1" id="KW-0547">Nucleotide-binding</keyword>
<dbReference type="InterPro" id="IPR043137">
    <property type="entry name" value="GGT_ssub_C"/>
</dbReference>
<dbReference type="Gene3D" id="1.10.246.130">
    <property type="match status" value="1"/>
</dbReference>